<feature type="transmembrane region" description="Helical" evidence="1">
    <location>
        <begin position="6"/>
        <end position="25"/>
    </location>
</feature>
<sequence length="62" mass="7390">MVRHPFAAEVLLLYSFLSLYFHLYCHSLTYKNNIIIRDMSKSERNPNTNLLYKVKTNVALFH</sequence>
<evidence type="ECO:0000256" key="1">
    <source>
        <dbReference type="SAM" id="Phobius"/>
    </source>
</evidence>
<dbReference type="EMBL" id="LUHQ01000005">
    <property type="protein sequence ID" value="OAO92074.1"/>
    <property type="molecule type" value="Genomic_DNA"/>
</dbReference>
<evidence type="ECO:0008006" key="4">
    <source>
        <dbReference type="Google" id="ProtNLM"/>
    </source>
</evidence>
<proteinExistence type="predicted"/>
<dbReference type="AlphaFoldDB" id="A0A178UFM4"/>
<keyword evidence="1" id="KW-0812">Transmembrane</keyword>
<accession>A0A178UFM4</accession>
<keyword evidence="1" id="KW-0472">Membrane</keyword>
<organism evidence="2 3">
    <name type="scientific">Arabidopsis thaliana</name>
    <name type="common">Mouse-ear cress</name>
    <dbReference type="NCBI Taxonomy" id="3702"/>
    <lineage>
        <taxon>Eukaryota</taxon>
        <taxon>Viridiplantae</taxon>
        <taxon>Streptophyta</taxon>
        <taxon>Embryophyta</taxon>
        <taxon>Tracheophyta</taxon>
        <taxon>Spermatophyta</taxon>
        <taxon>Magnoliopsida</taxon>
        <taxon>eudicotyledons</taxon>
        <taxon>Gunneridae</taxon>
        <taxon>Pentapetalae</taxon>
        <taxon>rosids</taxon>
        <taxon>malvids</taxon>
        <taxon>Brassicales</taxon>
        <taxon>Brassicaceae</taxon>
        <taxon>Camelineae</taxon>
        <taxon>Arabidopsis</taxon>
    </lineage>
</organism>
<comment type="caution">
    <text evidence="2">The sequence shown here is derived from an EMBL/GenBank/DDBJ whole genome shotgun (WGS) entry which is preliminary data.</text>
</comment>
<protein>
    <recommendedName>
        <fullName evidence="4">Transmembrane protein</fullName>
    </recommendedName>
</protein>
<evidence type="ECO:0000313" key="2">
    <source>
        <dbReference type="EMBL" id="OAO92074.1"/>
    </source>
</evidence>
<gene>
    <name evidence="2" type="ordered locus">AXX17_At5g41270</name>
</gene>
<evidence type="ECO:0000313" key="3">
    <source>
        <dbReference type="Proteomes" id="UP000078284"/>
    </source>
</evidence>
<keyword evidence="1" id="KW-1133">Transmembrane helix</keyword>
<dbReference type="Proteomes" id="UP000078284">
    <property type="component" value="Chromosome 5"/>
</dbReference>
<name>A0A178UFM4_ARATH</name>
<reference evidence="3" key="1">
    <citation type="journal article" date="2016" name="Proc. Natl. Acad. Sci. U.S.A.">
        <title>Chromosome-level assembly of Arabidopsis thaliana Ler reveals the extent of translocation and inversion polymorphisms.</title>
        <authorList>
            <person name="Zapata L."/>
            <person name="Ding J."/>
            <person name="Willing E.M."/>
            <person name="Hartwig B."/>
            <person name="Bezdan D."/>
            <person name="Jiao W.B."/>
            <person name="Patel V."/>
            <person name="Velikkakam James G."/>
            <person name="Koornneef M."/>
            <person name="Ossowski S."/>
            <person name="Schneeberger K."/>
        </authorList>
    </citation>
    <scope>NUCLEOTIDE SEQUENCE [LARGE SCALE GENOMIC DNA]</scope>
    <source>
        <strain evidence="3">cv. Landsberg erecta</strain>
    </source>
</reference>